<proteinExistence type="predicted"/>
<gene>
    <name evidence="2" type="ORF">PSNMU_V1.4_AUG-EV-PASAV3_0124890</name>
</gene>
<evidence type="ECO:0000256" key="1">
    <source>
        <dbReference type="SAM" id="MobiDB-lite"/>
    </source>
</evidence>
<dbReference type="Proteomes" id="UP000291116">
    <property type="component" value="Unassembled WGS sequence"/>
</dbReference>
<name>A0A448ZTC9_9STRA</name>
<evidence type="ECO:0000313" key="3">
    <source>
        <dbReference type="Proteomes" id="UP000291116"/>
    </source>
</evidence>
<reference evidence="2 3" key="1">
    <citation type="submission" date="2019-01" db="EMBL/GenBank/DDBJ databases">
        <authorList>
            <person name="Ferrante I. M."/>
        </authorList>
    </citation>
    <scope>NUCLEOTIDE SEQUENCE [LARGE SCALE GENOMIC DNA]</scope>
    <source>
        <strain evidence="2 3">B856</strain>
    </source>
</reference>
<organism evidence="2 3">
    <name type="scientific">Pseudo-nitzschia multistriata</name>
    <dbReference type="NCBI Taxonomy" id="183589"/>
    <lineage>
        <taxon>Eukaryota</taxon>
        <taxon>Sar</taxon>
        <taxon>Stramenopiles</taxon>
        <taxon>Ochrophyta</taxon>
        <taxon>Bacillariophyta</taxon>
        <taxon>Bacillariophyceae</taxon>
        <taxon>Bacillariophycidae</taxon>
        <taxon>Bacillariales</taxon>
        <taxon>Bacillariaceae</taxon>
        <taxon>Pseudo-nitzschia</taxon>
    </lineage>
</organism>
<feature type="region of interest" description="Disordered" evidence="1">
    <location>
        <begin position="74"/>
        <end position="111"/>
    </location>
</feature>
<accession>A0A448ZTC9</accession>
<feature type="compositionally biased region" description="Low complexity" evidence="1">
    <location>
        <begin position="96"/>
        <end position="111"/>
    </location>
</feature>
<feature type="compositionally biased region" description="Low complexity" evidence="1">
    <location>
        <begin position="74"/>
        <end position="84"/>
    </location>
</feature>
<dbReference type="AlphaFoldDB" id="A0A448ZTC9"/>
<keyword evidence="3" id="KW-1185">Reference proteome</keyword>
<protein>
    <submittedName>
        <fullName evidence="2">Uncharacterized protein</fullName>
    </submittedName>
</protein>
<sequence length="148" mass="16094">MVVLALDCIVLYCLLVFFLWHAANNTRLGRGDDAPWDSLDRPFCGRRPSPDLVRAGGLRTTPLTTGCCLASSLFPSGSSPSSLFRGNPDPDRRGCLLRNPPRARPSASLPSSVCGGDRAKFLVASRMAPSMSLDLWRRAEFRLSAASR</sequence>
<evidence type="ECO:0000313" key="2">
    <source>
        <dbReference type="EMBL" id="VEU45317.1"/>
    </source>
</evidence>
<dbReference type="EMBL" id="CAACVS010000699">
    <property type="protein sequence ID" value="VEU45317.1"/>
    <property type="molecule type" value="Genomic_DNA"/>
</dbReference>